<feature type="domain" description="Antirepressor protein C-terminal" evidence="1">
    <location>
        <begin position="126"/>
        <end position="234"/>
    </location>
</feature>
<dbReference type="Pfam" id="PF03374">
    <property type="entry name" value="ANT"/>
    <property type="match status" value="1"/>
</dbReference>
<name>A0A5N0Z063_9ENTE</name>
<dbReference type="EMBL" id="VYUT01000001">
    <property type="protein sequence ID" value="KAA9208527.1"/>
    <property type="molecule type" value="Genomic_DNA"/>
</dbReference>
<dbReference type="RefSeq" id="WP_146896288.1">
    <property type="nucleotide sequence ID" value="NZ_CP042597.1"/>
</dbReference>
<protein>
    <submittedName>
        <fullName evidence="3">Oxidoreductase</fullName>
    </submittedName>
</protein>
<dbReference type="Proteomes" id="UP000326078">
    <property type="component" value="Unassembled WGS sequence"/>
</dbReference>
<organism evidence="3 4">
    <name type="scientific">Enterococcus durans</name>
    <dbReference type="NCBI Taxonomy" id="53345"/>
    <lineage>
        <taxon>Bacteria</taxon>
        <taxon>Bacillati</taxon>
        <taxon>Bacillota</taxon>
        <taxon>Bacilli</taxon>
        <taxon>Lactobacillales</taxon>
        <taxon>Enterococcaceae</taxon>
        <taxon>Enterococcus</taxon>
    </lineage>
</organism>
<proteinExistence type="predicted"/>
<reference evidence="3 4" key="1">
    <citation type="submission" date="2019-09" db="EMBL/GenBank/DDBJ databases">
        <title>Vancomyinc resistant enterococci isolated from farm animals in Switzerland.</title>
        <authorList>
            <person name="Stevens M.J.A."/>
            <person name="Stephan R."/>
            <person name="Morach M."/>
            <person name="Nuesch-Inderbinen M."/>
        </authorList>
    </citation>
    <scope>NUCLEOTIDE SEQUENCE [LARGE SCALE GENOMIC DNA]</scope>
    <source>
        <strain evidence="3 4">GH27</strain>
    </source>
</reference>
<evidence type="ECO:0000313" key="3">
    <source>
        <dbReference type="EMBL" id="KAA9208527.1"/>
    </source>
</evidence>
<dbReference type="InterPro" id="IPR013557">
    <property type="entry name" value="AntA/B_antirep"/>
</dbReference>
<dbReference type="PANTHER" id="PTHR36180">
    <property type="entry name" value="DNA-BINDING PROTEIN-RELATED-RELATED"/>
    <property type="match status" value="1"/>
</dbReference>
<evidence type="ECO:0000259" key="2">
    <source>
        <dbReference type="Pfam" id="PF08346"/>
    </source>
</evidence>
<gene>
    <name evidence="3" type="ORF">F6X95_00070</name>
</gene>
<dbReference type="PANTHER" id="PTHR36180:SF1">
    <property type="entry name" value="ANTA_ANTB ANTIREPRESSOR DOMAIN-CONTAINING PROTEIN"/>
    <property type="match status" value="1"/>
</dbReference>
<evidence type="ECO:0000313" key="4">
    <source>
        <dbReference type="Proteomes" id="UP000326078"/>
    </source>
</evidence>
<dbReference type="AlphaFoldDB" id="A0A5N0Z063"/>
<dbReference type="InterPro" id="IPR005039">
    <property type="entry name" value="Ant_C"/>
</dbReference>
<evidence type="ECO:0000259" key="1">
    <source>
        <dbReference type="Pfam" id="PF03374"/>
    </source>
</evidence>
<accession>A0A5N0Z063</accession>
<dbReference type="Pfam" id="PF08346">
    <property type="entry name" value="AntA"/>
    <property type="match status" value="1"/>
</dbReference>
<comment type="caution">
    <text evidence="3">The sequence shown here is derived from an EMBL/GenBank/DDBJ whole genome shotgun (WGS) entry which is preliminary data.</text>
</comment>
<sequence>MEELIKVTTNENNEQLVSGRELHEFLEVATEYKKWFSRMAEYGFDENIDFVRVTQKCPTPGGIQNITDHVMKLDMAKEISMIQRTEKGKQARQYFLQVEKAWNSEEMILMRSRQILERKVETLQLENEEMKPKALFADSVSASHTSILVGELAKLINQNGVDIGSKRLFSWLREKGYLIKRKGTDWNMPTQKAMDLGLFEIKETTISHSDGHISINKTPKVTGKGQVYFVNKFLGGAISEKTYFKTID</sequence>
<feature type="domain" description="AntA/AntB antirepressor" evidence="2">
    <location>
        <begin position="17"/>
        <end position="85"/>
    </location>
</feature>
<dbReference type="GO" id="GO:0003677">
    <property type="term" value="F:DNA binding"/>
    <property type="evidence" value="ECO:0007669"/>
    <property type="project" value="InterPro"/>
</dbReference>